<evidence type="ECO:0000256" key="2">
    <source>
        <dbReference type="PROSITE-ProRule" id="PRU00124"/>
    </source>
</evidence>
<dbReference type="EMBL" id="CAJFCJ010000085">
    <property type="protein sequence ID" value="CAD5126802.1"/>
    <property type="molecule type" value="Genomic_DNA"/>
</dbReference>
<keyword evidence="4" id="KW-1185">Reference proteome</keyword>
<dbReference type="InterPro" id="IPR036055">
    <property type="entry name" value="LDL_receptor-like_sf"/>
</dbReference>
<feature type="disulfide bond" evidence="2">
    <location>
        <begin position="37"/>
        <end position="55"/>
    </location>
</feature>
<dbReference type="OrthoDB" id="2019384at2759"/>
<dbReference type="SUPFAM" id="SSF57424">
    <property type="entry name" value="LDL receptor-like module"/>
    <property type="match status" value="1"/>
</dbReference>
<sequence>MISYTLVCDFNHDCPDKTDESFCNRGNKCQDLTERICHNGQCVSTARVCDNERNCFDHSDEICNEDEAIDIYFKNGGMS</sequence>
<dbReference type="PROSITE" id="PS01209">
    <property type="entry name" value="LDLRA_1"/>
    <property type="match status" value="1"/>
</dbReference>
<dbReference type="Proteomes" id="UP000549394">
    <property type="component" value="Unassembled WGS sequence"/>
</dbReference>
<evidence type="ECO:0000313" key="4">
    <source>
        <dbReference type="Proteomes" id="UP000549394"/>
    </source>
</evidence>
<dbReference type="AlphaFoldDB" id="A0A7I8WFF8"/>
<organism evidence="3 4">
    <name type="scientific">Dimorphilus gyrociliatus</name>
    <dbReference type="NCBI Taxonomy" id="2664684"/>
    <lineage>
        <taxon>Eukaryota</taxon>
        <taxon>Metazoa</taxon>
        <taxon>Spiralia</taxon>
        <taxon>Lophotrochozoa</taxon>
        <taxon>Annelida</taxon>
        <taxon>Polychaeta</taxon>
        <taxon>Polychaeta incertae sedis</taxon>
        <taxon>Dinophilidae</taxon>
        <taxon>Dimorphilus</taxon>
    </lineage>
</organism>
<accession>A0A7I8WFF8</accession>
<dbReference type="SMART" id="SM00192">
    <property type="entry name" value="LDLa"/>
    <property type="match status" value="1"/>
</dbReference>
<comment type="caution">
    <text evidence="2">Lacks conserved residue(s) required for the propagation of feature annotation.</text>
</comment>
<name>A0A7I8WFF8_9ANNE</name>
<dbReference type="Gene3D" id="4.10.400.10">
    <property type="entry name" value="Low-density Lipoprotein Receptor"/>
    <property type="match status" value="2"/>
</dbReference>
<proteinExistence type="predicted"/>
<dbReference type="Pfam" id="PF00057">
    <property type="entry name" value="Ldl_recept_a"/>
    <property type="match status" value="1"/>
</dbReference>
<comment type="caution">
    <text evidence="3">The sequence shown here is derived from an EMBL/GenBank/DDBJ whole genome shotgun (WGS) entry which is preliminary data.</text>
</comment>
<dbReference type="InterPro" id="IPR002172">
    <property type="entry name" value="LDrepeatLR_classA_rpt"/>
</dbReference>
<evidence type="ECO:0000313" key="3">
    <source>
        <dbReference type="EMBL" id="CAD5126802.1"/>
    </source>
</evidence>
<gene>
    <name evidence="3" type="ORF">DGYR_LOCUS14028</name>
</gene>
<keyword evidence="1 2" id="KW-1015">Disulfide bond</keyword>
<reference evidence="3 4" key="1">
    <citation type="submission" date="2020-08" db="EMBL/GenBank/DDBJ databases">
        <authorList>
            <person name="Hejnol A."/>
        </authorList>
    </citation>
    <scope>NUCLEOTIDE SEQUENCE [LARGE SCALE GENOMIC DNA]</scope>
</reference>
<dbReference type="PROSITE" id="PS50068">
    <property type="entry name" value="LDLRA_2"/>
    <property type="match status" value="1"/>
</dbReference>
<dbReference type="InterPro" id="IPR023415">
    <property type="entry name" value="LDLR_class-A_CS"/>
</dbReference>
<protein>
    <submittedName>
        <fullName evidence="3">DgyrCDS14840</fullName>
    </submittedName>
</protein>
<evidence type="ECO:0000256" key="1">
    <source>
        <dbReference type="ARBA" id="ARBA00023157"/>
    </source>
</evidence>